<gene>
    <name evidence="5" type="primary">icmF</name>
    <name evidence="5" type="ORF">C6P64_07800</name>
</gene>
<evidence type="ECO:0000313" key="5">
    <source>
        <dbReference type="EMBL" id="PRD65477.1"/>
    </source>
</evidence>
<evidence type="ECO:0000259" key="2">
    <source>
        <dbReference type="Pfam" id="PF06744"/>
    </source>
</evidence>
<dbReference type="InterPro" id="IPR053156">
    <property type="entry name" value="T6SS_TssM-like"/>
</dbReference>
<dbReference type="AlphaFoldDB" id="A0A2S9K506"/>
<dbReference type="OrthoDB" id="9758229at2"/>
<proteinExistence type="predicted"/>
<dbReference type="EMBL" id="PVLQ01000027">
    <property type="protein sequence ID" value="PRD65477.1"/>
    <property type="molecule type" value="Genomic_DNA"/>
</dbReference>
<evidence type="ECO:0000313" key="6">
    <source>
        <dbReference type="Proteomes" id="UP000238589"/>
    </source>
</evidence>
<accession>A0A2S9K506</accession>
<name>A0A2S9K506_9BURK</name>
<evidence type="ECO:0000259" key="4">
    <source>
        <dbReference type="Pfam" id="PF14331"/>
    </source>
</evidence>
<dbReference type="PANTHER" id="PTHR36153:SF1">
    <property type="entry name" value="TYPE VI SECRETION SYSTEM COMPONENT TSSM1"/>
    <property type="match status" value="1"/>
</dbReference>
<evidence type="ECO:0000259" key="3">
    <source>
        <dbReference type="Pfam" id="PF06761"/>
    </source>
</evidence>
<keyword evidence="6" id="KW-1185">Reference proteome</keyword>
<feature type="transmembrane region" description="Helical" evidence="1">
    <location>
        <begin position="454"/>
        <end position="473"/>
    </location>
</feature>
<dbReference type="Pfam" id="PF06744">
    <property type="entry name" value="IcmF_C"/>
    <property type="match status" value="1"/>
</dbReference>
<dbReference type="NCBIfam" id="TIGR03348">
    <property type="entry name" value="VI_IcmF"/>
    <property type="match status" value="1"/>
</dbReference>
<dbReference type="Pfam" id="PF06761">
    <property type="entry name" value="IcmF-related"/>
    <property type="match status" value="1"/>
</dbReference>
<protein>
    <submittedName>
        <fullName evidence="5">Type VI secretion system membrane subunit TssM</fullName>
    </submittedName>
</protein>
<dbReference type="Proteomes" id="UP000238589">
    <property type="component" value="Unassembled WGS sequence"/>
</dbReference>
<feature type="domain" description="Type VI secretion system IcmF C-terminal" evidence="2">
    <location>
        <begin position="1053"/>
        <end position="1153"/>
    </location>
</feature>
<comment type="caution">
    <text evidence="5">The sequence shown here is derived from an EMBL/GenBank/DDBJ whole genome shotgun (WGS) entry which is preliminary data.</text>
</comment>
<dbReference type="SUPFAM" id="SSF52540">
    <property type="entry name" value="P-loop containing nucleoside triphosphate hydrolases"/>
    <property type="match status" value="1"/>
</dbReference>
<organism evidence="5 6">
    <name type="scientific">Malikia granosa</name>
    <dbReference type="NCBI Taxonomy" id="263067"/>
    <lineage>
        <taxon>Bacteria</taxon>
        <taxon>Pseudomonadati</taxon>
        <taxon>Pseudomonadota</taxon>
        <taxon>Betaproteobacteria</taxon>
        <taxon>Burkholderiales</taxon>
        <taxon>Comamonadaceae</taxon>
        <taxon>Malikia</taxon>
    </lineage>
</organism>
<dbReference type="InterPro" id="IPR017731">
    <property type="entry name" value="TssM1-like"/>
</dbReference>
<dbReference type="InterPro" id="IPR010623">
    <property type="entry name" value="IcmF_C"/>
</dbReference>
<dbReference type="RefSeq" id="WP_105748001.1">
    <property type="nucleotide sequence ID" value="NZ_PVLQ01000027.1"/>
</dbReference>
<keyword evidence="1" id="KW-1133">Transmembrane helix</keyword>
<sequence length="1172" mass="128162">MRRFFNALLQPAPLKLLGLLALALLVWWIGPLVAIAGHIPLESARSRGIAIALLLLAFALRAGRRRFRTSSGAAELWQRLLGRPAKTAEPAEVQRLRQRLEQAIERLHEGRPHAVGLLARLLELGGGRQRDPRPWYLWLGAPGSGKTSALAHAGLPLARSDRPASHAVEPQGDRSDCDWWIGEQAVLLDTAGRYASQDSGQASDREGWLGLLGLLRQHRPDQPLNGVILTLSAAELLEPAENAAARQAQALRARLQELEQQLGLRLPVYLLVTKADLIAGFEPFFATLDQAGRDQVWGCTLPLDGPAATDPVQSLVPRLDALRERLQDQLLSRLQQEPDLDRRCAIAGFDQRFAACCRQLLPFVQALFPASGTAPTARLRGVYFSSALQQGQPFDPLLSRLGQACGLERRWLPSWTGQGRSYFLSRLLRELVFAEPQLAGLAQDDQKRRGRLQLGLLAASVVCSLALLAGWALSYRNNSRYVAQVDQAVAAVRPMLAPAAQTPAQDLAALLPLLETVSQISATPTRALGEPGIGMGLGLSQGDKLDAAARQAGGALRHELLLPRISQRLRQQLHEPNGSDPEFSHEALKAYLMLHEPAHFDASALKAWILRDWERQPAGAPNGAGRAALERQLDALFAAGPPSLPIGPDQALVARTRERLLQEPLSRHLYGRLRREGVGPPLTDFSLLQAVGPEAALVFARRSGKPLSEPLPGLYTRAGYRQHFGPGLDRISHQLVAEAAWVLGPSAGLQQAQAGAIAQQVRELYLQDYARIWEALLADLALRPSASLAQSVQLARLLSSPDSPLLKLVTAIVHETTLVPEPVPATDPSDSRLAQAKAQLGRLFGQDRLPGVIPEQDPAAQRLVDERFAALRQLVAGDAQSAPIQALLKRLDEFYLQLVASEAALRDRLPPPAGDAGARLKAESARLPEPLRQLLPQLADMAAGQALSATRQKLSAELGQQIGSFCRLATEGRYPFLRSSSRDVTPEDFARLFGPGGLFDQFFQQQLAPHVDSSSRPWRFRQPQSFGGPGQLVQFERAAMIRDVFFGAGLLRFDFKLLEVDPNLGPLTLEIDGQRLLFDPAQSRRQSIQWQGPRNGLTAELRLGTELIAAEGPWALWRLLDRARLEPLGAPEKFKASFEAGSQRASFEVTAASVRQPLRLRELAEFRCPQGL</sequence>
<dbReference type="InterPro" id="IPR009612">
    <property type="entry name" value="IcmF-rel"/>
</dbReference>
<keyword evidence="1" id="KW-0812">Transmembrane</keyword>
<feature type="domain" description="IcmF-related" evidence="3">
    <location>
        <begin position="511"/>
        <end position="817"/>
    </location>
</feature>
<evidence type="ECO:0000256" key="1">
    <source>
        <dbReference type="SAM" id="Phobius"/>
    </source>
</evidence>
<keyword evidence="1" id="KW-0472">Membrane</keyword>
<feature type="domain" description="Type VI secretion system component TssM1 N-terminal" evidence="4">
    <location>
        <begin position="202"/>
        <end position="459"/>
    </location>
</feature>
<reference evidence="5 6" key="1">
    <citation type="submission" date="2018-03" db="EMBL/GenBank/DDBJ databases">
        <title>Comparative genomics illustrates the genes involved in a hyperalkaliphilic mechanisms of Serpentinomonas isolated from highly-alkaline calcium-rich serpentinized springs.</title>
        <authorList>
            <person name="Suzuki S."/>
            <person name="Ishii S."/>
            <person name="Walworth N."/>
            <person name="Bird L."/>
            <person name="Kuenen J.G."/>
            <person name="Nealson K.H."/>
        </authorList>
    </citation>
    <scope>NUCLEOTIDE SEQUENCE [LARGE SCALE GENOMIC DNA]</scope>
    <source>
        <strain evidence="5 6">P1</strain>
    </source>
</reference>
<feature type="transmembrane region" description="Helical" evidence="1">
    <location>
        <begin position="46"/>
        <end position="63"/>
    </location>
</feature>
<dbReference type="InterPro" id="IPR027417">
    <property type="entry name" value="P-loop_NTPase"/>
</dbReference>
<dbReference type="InterPro" id="IPR025743">
    <property type="entry name" value="TssM1_N"/>
</dbReference>
<dbReference type="PANTHER" id="PTHR36153">
    <property type="entry name" value="INNER MEMBRANE PROTEIN-RELATED"/>
    <property type="match status" value="1"/>
</dbReference>
<dbReference type="Pfam" id="PF14331">
    <property type="entry name" value="IcmF-related_N"/>
    <property type="match status" value="1"/>
</dbReference>